<evidence type="ECO:0000313" key="6">
    <source>
        <dbReference type="EMBL" id="KAJ3038377.1"/>
    </source>
</evidence>
<feature type="compositionally biased region" description="Basic and acidic residues" evidence="4">
    <location>
        <begin position="459"/>
        <end position="478"/>
    </location>
</feature>
<reference evidence="6" key="1">
    <citation type="submission" date="2020-05" db="EMBL/GenBank/DDBJ databases">
        <title>Phylogenomic resolution of chytrid fungi.</title>
        <authorList>
            <person name="Stajich J.E."/>
            <person name="Amses K."/>
            <person name="Simmons R."/>
            <person name="Seto K."/>
            <person name="Myers J."/>
            <person name="Bonds A."/>
            <person name="Quandt C.A."/>
            <person name="Barry K."/>
            <person name="Liu P."/>
            <person name="Grigoriev I."/>
            <person name="Longcore J.E."/>
            <person name="James T.Y."/>
        </authorList>
    </citation>
    <scope>NUCLEOTIDE SEQUENCE</scope>
    <source>
        <strain evidence="6">JEL0318</strain>
    </source>
</reference>
<feature type="compositionally biased region" description="Polar residues" evidence="4">
    <location>
        <begin position="47"/>
        <end position="56"/>
    </location>
</feature>
<feature type="compositionally biased region" description="Polar residues" evidence="4">
    <location>
        <begin position="1"/>
        <end position="18"/>
    </location>
</feature>
<feature type="compositionally biased region" description="Polar residues" evidence="4">
    <location>
        <begin position="219"/>
        <end position="230"/>
    </location>
</feature>
<keyword evidence="1 3" id="KW-0547">Nucleotide-binding</keyword>
<dbReference type="GO" id="GO:0005829">
    <property type="term" value="C:cytosol"/>
    <property type="evidence" value="ECO:0007669"/>
    <property type="project" value="TreeGrafter"/>
</dbReference>
<evidence type="ECO:0000256" key="1">
    <source>
        <dbReference type="ARBA" id="ARBA00022741"/>
    </source>
</evidence>
<dbReference type="Gene3D" id="3.30.200.20">
    <property type="entry name" value="Phosphorylase Kinase, domain 1"/>
    <property type="match status" value="1"/>
</dbReference>
<accession>A0AAD5S2Q8</accession>
<feature type="binding site" evidence="3">
    <location>
        <position position="639"/>
    </location>
    <ligand>
        <name>ATP</name>
        <dbReference type="ChEBI" id="CHEBI:30616"/>
    </ligand>
</feature>
<dbReference type="GO" id="GO:0045719">
    <property type="term" value="P:negative regulation of glycogen biosynthetic process"/>
    <property type="evidence" value="ECO:0007669"/>
    <property type="project" value="TreeGrafter"/>
</dbReference>
<feature type="domain" description="Protein kinase" evidence="5">
    <location>
        <begin position="610"/>
        <end position="766"/>
    </location>
</feature>
<feature type="region of interest" description="Disordered" evidence="4">
    <location>
        <begin position="372"/>
        <end position="512"/>
    </location>
</feature>
<evidence type="ECO:0000313" key="7">
    <source>
        <dbReference type="Proteomes" id="UP001212841"/>
    </source>
</evidence>
<feature type="region of interest" description="Disordered" evidence="4">
    <location>
        <begin position="1"/>
        <end position="56"/>
    </location>
</feature>
<dbReference type="InterPro" id="IPR011009">
    <property type="entry name" value="Kinase-like_dom_sf"/>
</dbReference>
<feature type="region of interest" description="Disordered" evidence="4">
    <location>
        <begin position="552"/>
        <end position="596"/>
    </location>
</feature>
<protein>
    <recommendedName>
        <fullName evidence="5">Protein kinase domain-containing protein</fullName>
    </recommendedName>
</protein>
<feature type="non-terminal residue" evidence="6">
    <location>
        <position position="766"/>
    </location>
</feature>
<feature type="compositionally biased region" description="Polar residues" evidence="4">
    <location>
        <begin position="238"/>
        <end position="256"/>
    </location>
</feature>
<feature type="region of interest" description="Disordered" evidence="4">
    <location>
        <begin position="330"/>
        <end position="357"/>
    </location>
</feature>
<name>A0AAD5S2Q8_9FUNG</name>
<dbReference type="PANTHER" id="PTHR24346">
    <property type="entry name" value="MAP/MICROTUBULE AFFINITY-REGULATING KINASE"/>
    <property type="match status" value="1"/>
</dbReference>
<feature type="compositionally biased region" description="Basic and acidic residues" evidence="4">
    <location>
        <begin position="179"/>
        <end position="191"/>
    </location>
</feature>
<evidence type="ECO:0000256" key="4">
    <source>
        <dbReference type="SAM" id="MobiDB-lite"/>
    </source>
</evidence>
<dbReference type="InterPro" id="IPR000719">
    <property type="entry name" value="Prot_kinase_dom"/>
</dbReference>
<dbReference type="PROSITE" id="PS00107">
    <property type="entry name" value="PROTEIN_KINASE_ATP"/>
    <property type="match status" value="1"/>
</dbReference>
<feature type="compositionally biased region" description="Low complexity" evidence="4">
    <location>
        <begin position="486"/>
        <end position="499"/>
    </location>
</feature>
<comment type="caution">
    <text evidence="6">The sequence shown here is derived from an EMBL/GenBank/DDBJ whole genome shotgun (WGS) entry which is preliminary data.</text>
</comment>
<evidence type="ECO:0000256" key="3">
    <source>
        <dbReference type="PROSITE-ProRule" id="PRU10141"/>
    </source>
</evidence>
<organism evidence="6 7">
    <name type="scientific">Rhizophlyctis rosea</name>
    <dbReference type="NCBI Taxonomy" id="64517"/>
    <lineage>
        <taxon>Eukaryota</taxon>
        <taxon>Fungi</taxon>
        <taxon>Fungi incertae sedis</taxon>
        <taxon>Chytridiomycota</taxon>
        <taxon>Chytridiomycota incertae sedis</taxon>
        <taxon>Chytridiomycetes</taxon>
        <taxon>Rhizophlyctidales</taxon>
        <taxon>Rhizophlyctidaceae</taxon>
        <taxon>Rhizophlyctis</taxon>
    </lineage>
</organism>
<dbReference type="InterPro" id="IPR017441">
    <property type="entry name" value="Protein_kinase_ATP_BS"/>
</dbReference>
<proteinExistence type="predicted"/>
<dbReference type="GO" id="GO:0004674">
    <property type="term" value="F:protein serine/threonine kinase activity"/>
    <property type="evidence" value="ECO:0007669"/>
    <property type="project" value="TreeGrafter"/>
</dbReference>
<dbReference type="AlphaFoldDB" id="A0AAD5S2Q8"/>
<keyword evidence="7" id="KW-1185">Reference proteome</keyword>
<dbReference type="Gene3D" id="1.10.510.10">
    <property type="entry name" value="Transferase(Phosphotransferase) domain 1"/>
    <property type="match status" value="1"/>
</dbReference>
<feature type="compositionally biased region" description="Acidic residues" evidence="4">
    <location>
        <begin position="337"/>
        <end position="347"/>
    </location>
</feature>
<evidence type="ECO:0000256" key="2">
    <source>
        <dbReference type="ARBA" id="ARBA00022840"/>
    </source>
</evidence>
<dbReference type="GO" id="GO:0005524">
    <property type="term" value="F:ATP binding"/>
    <property type="evidence" value="ECO:0007669"/>
    <property type="project" value="UniProtKB-UniRule"/>
</dbReference>
<dbReference type="EMBL" id="JADGJD010001738">
    <property type="protein sequence ID" value="KAJ3038377.1"/>
    <property type="molecule type" value="Genomic_DNA"/>
</dbReference>
<feature type="compositionally biased region" description="Basic and acidic residues" evidence="4">
    <location>
        <begin position="562"/>
        <end position="580"/>
    </location>
</feature>
<dbReference type="Proteomes" id="UP001212841">
    <property type="component" value="Unassembled WGS sequence"/>
</dbReference>
<gene>
    <name evidence="6" type="ORF">HK097_003194</name>
</gene>
<dbReference type="PROSITE" id="PS50011">
    <property type="entry name" value="PROTEIN_KINASE_DOM"/>
    <property type="match status" value="1"/>
</dbReference>
<feature type="region of interest" description="Disordered" evidence="4">
    <location>
        <begin position="173"/>
        <end position="311"/>
    </location>
</feature>
<keyword evidence="2 3" id="KW-0067">ATP-binding</keyword>
<feature type="compositionally biased region" description="Acidic residues" evidence="4">
    <location>
        <begin position="395"/>
        <end position="414"/>
    </location>
</feature>
<dbReference type="GO" id="GO:0035556">
    <property type="term" value="P:intracellular signal transduction"/>
    <property type="evidence" value="ECO:0007669"/>
    <property type="project" value="TreeGrafter"/>
</dbReference>
<feature type="compositionally biased region" description="Basic and acidic residues" evidence="4">
    <location>
        <begin position="23"/>
        <end position="32"/>
    </location>
</feature>
<feature type="compositionally biased region" description="Acidic residues" evidence="4">
    <location>
        <begin position="443"/>
        <end position="458"/>
    </location>
</feature>
<sequence>MSTLAPSPLPQSANQKPSARSRRPTEELKELDEGYGSMPTMKDGISPDSTADLHTTTEAAQNVIAPVQPEVAKLTVITGPRSRSSSAKPPDALVLKGEQTLTNNSTTQPTLAHQTFGKQSLETLSELPASTTDLFAPSPQSAADEAPIVKDEVKHVREASNDVDRQKVLEEEGDWVSADQREVRNLVDKPRGRSRSLGAEGKRRRAPSASPEDQRTARENTTLQKKSATPQHKPFIPSSESAPRNGVSWTLDTLTQYRDIPPSQPDREATIDSSSDSDSDSEPDILLSLKQPPKLPTRVTPTTDPRKFNEGISKLSKWRPVSDLKLALSTGTSTTSIEEDPVEEELQNEPVHDCVQPGRTVDVAAAWAKGLEKEKEEKKSMNRLSGKSGSLGAVEEGEEGEEEEEEEEEVEEGEVQSLKGLGAGNPFGKREGAGVGVLWNEVGPDDEPDEESAEEGEVEIPRPSDTHIDDSSLSKHTDPTTTPGDSSLTLASSTPSLHSQPSKEHTTHPSKQKWFQHGIFKKLYHSSHHQTAPVTVSNVSVSTPLLKRLIPGREKRKVSTGKGKDRLDKENLRGEEDGKGRMRMRSKGKLTEAEIQRREREERARFELEYKVQIHIGSGGHSTVRLGLHLPTQTLRILKFISTTSIWHWYPYATHPDRLPLEIHLLQLLSTPDFPSPSQNHIDSSSRTLTPLKEPITPVYHSHFWFPGTSKYVIAMEYLGDEWIDLYDYVEVYGPVREDVARRIFRSVVEMVVRLHRAGYCHNDIK</sequence>
<dbReference type="PANTHER" id="PTHR24346:SF51">
    <property type="entry name" value="PAS DOMAIN-CONTAINING SERINE_THREONINE-PROTEIN KINASE"/>
    <property type="match status" value="1"/>
</dbReference>
<dbReference type="GO" id="GO:0005634">
    <property type="term" value="C:nucleus"/>
    <property type="evidence" value="ECO:0007669"/>
    <property type="project" value="TreeGrafter"/>
</dbReference>
<dbReference type="SUPFAM" id="SSF56112">
    <property type="entry name" value="Protein kinase-like (PK-like)"/>
    <property type="match status" value="1"/>
</dbReference>
<evidence type="ECO:0000259" key="5">
    <source>
        <dbReference type="PROSITE" id="PS50011"/>
    </source>
</evidence>